<reference evidence="2 3" key="1">
    <citation type="submission" date="2017-11" db="EMBL/GenBank/DDBJ databases">
        <title>Draft genome of actinobacteria isolated from guarana (Paullinia cupana (Mart.) Ducke.</title>
        <authorList>
            <person name="Siqueira K.A."/>
            <person name="Liotti R.G."/>
            <person name="Mendes T.A.O."/>
            <person name="Soares M.A."/>
        </authorList>
    </citation>
    <scope>NUCLEOTIDE SEQUENCE [LARGE SCALE GENOMIC DNA]</scope>
    <source>
        <strain evidence="2 3">193</strain>
    </source>
</reference>
<dbReference type="Proteomes" id="UP000270471">
    <property type="component" value="Unassembled WGS sequence"/>
</dbReference>
<sequence length="191" mass="21220">MYATTLGDDGAELRPLDPWYAEEFLAHLDRGREFIGQYIAFGARATDVDSARDVLTDHADKRAADSGGLHGIWLDRKLVGGVLFRTFDAQQGTCEVGCWLEPAAAGRGLVTRAATVLIDWAVEQRGIHRVEWYAASGNRPSINVARRLGMSQDGVLRENHLHRGVRHDTEVWSVLAPEWRAARARAAHNDH</sequence>
<dbReference type="InterPro" id="IPR000182">
    <property type="entry name" value="GNAT_dom"/>
</dbReference>
<dbReference type="AlphaFoldDB" id="A0A3M0I7P1"/>
<dbReference type="EMBL" id="PENI01000011">
    <property type="protein sequence ID" value="RMB84342.1"/>
    <property type="molecule type" value="Genomic_DNA"/>
</dbReference>
<dbReference type="SUPFAM" id="SSF55729">
    <property type="entry name" value="Acyl-CoA N-acyltransferases (Nat)"/>
    <property type="match status" value="1"/>
</dbReference>
<name>A0A3M0I7P1_9ACTN</name>
<dbReference type="PANTHER" id="PTHR43441:SF10">
    <property type="entry name" value="ACETYLTRANSFERASE"/>
    <property type="match status" value="1"/>
</dbReference>
<proteinExistence type="predicted"/>
<dbReference type="FunFam" id="3.40.630.30:FF:000182">
    <property type="entry name" value="Putative acetyltransferase"/>
    <property type="match status" value="1"/>
</dbReference>
<dbReference type="PROSITE" id="PS51186">
    <property type="entry name" value="GNAT"/>
    <property type="match status" value="1"/>
</dbReference>
<dbReference type="Gene3D" id="3.40.630.30">
    <property type="match status" value="1"/>
</dbReference>
<keyword evidence="2" id="KW-0808">Transferase</keyword>
<dbReference type="GO" id="GO:0008999">
    <property type="term" value="F:protein-N-terminal-alanine acetyltransferase activity"/>
    <property type="evidence" value="ECO:0007669"/>
    <property type="project" value="TreeGrafter"/>
</dbReference>
<accession>A0A3M0I7P1</accession>
<evidence type="ECO:0000259" key="1">
    <source>
        <dbReference type="PROSITE" id="PS51186"/>
    </source>
</evidence>
<dbReference type="Pfam" id="PF13302">
    <property type="entry name" value="Acetyltransf_3"/>
    <property type="match status" value="1"/>
</dbReference>
<feature type="domain" description="N-acetyltransferase" evidence="1">
    <location>
        <begin position="11"/>
        <end position="178"/>
    </location>
</feature>
<dbReference type="GO" id="GO:0005737">
    <property type="term" value="C:cytoplasm"/>
    <property type="evidence" value="ECO:0007669"/>
    <property type="project" value="TreeGrafter"/>
</dbReference>
<evidence type="ECO:0000313" key="2">
    <source>
        <dbReference type="EMBL" id="RMB84342.1"/>
    </source>
</evidence>
<protein>
    <submittedName>
        <fullName evidence="2">RimJ/RimL family protein N-acetyltransferase</fullName>
    </submittedName>
</protein>
<dbReference type="RefSeq" id="WP_121890708.1">
    <property type="nucleotide sequence ID" value="NZ_JBEXWZ010000125.1"/>
</dbReference>
<dbReference type="PANTHER" id="PTHR43441">
    <property type="entry name" value="RIBOSOMAL-PROTEIN-SERINE ACETYLTRANSFERASE"/>
    <property type="match status" value="1"/>
</dbReference>
<keyword evidence="3" id="KW-1185">Reference proteome</keyword>
<dbReference type="GO" id="GO:1990189">
    <property type="term" value="F:protein N-terminal-serine acetyltransferase activity"/>
    <property type="evidence" value="ECO:0007669"/>
    <property type="project" value="TreeGrafter"/>
</dbReference>
<comment type="caution">
    <text evidence="2">The sequence shown here is derived from an EMBL/GenBank/DDBJ whole genome shotgun (WGS) entry which is preliminary data.</text>
</comment>
<dbReference type="InterPro" id="IPR016181">
    <property type="entry name" value="Acyl_CoA_acyltransferase"/>
</dbReference>
<dbReference type="InterPro" id="IPR051908">
    <property type="entry name" value="Ribosomal_N-acetyltransferase"/>
</dbReference>
<gene>
    <name evidence="2" type="ORF">CTZ28_18735</name>
</gene>
<organism evidence="2 3">
    <name type="scientific">Streptomyces shenzhenensis</name>
    <dbReference type="NCBI Taxonomy" id="943815"/>
    <lineage>
        <taxon>Bacteria</taxon>
        <taxon>Bacillati</taxon>
        <taxon>Actinomycetota</taxon>
        <taxon>Actinomycetes</taxon>
        <taxon>Kitasatosporales</taxon>
        <taxon>Streptomycetaceae</taxon>
        <taxon>Streptomyces</taxon>
    </lineage>
</organism>
<dbReference type="OrthoDB" id="5191051at2"/>
<evidence type="ECO:0000313" key="3">
    <source>
        <dbReference type="Proteomes" id="UP000270471"/>
    </source>
</evidence>